<protein>
    <submittedName>
        <fullName evidence="1">Uncharacterized protein</fullName>
    </submittedName>
</protein>
<reference evidence="1 2" key="1">
    <citation type="submission" date="2011-10" db="EMBL/GenBank/DDBJ databases">
        <authorList>
            <person name="Quillaguamn J."/>
            <person name="Guzmn D."/>
            <person name="Balderrama-Subieta A."/>
            <person name="Cardona-Ortuo C."/>
            <person name="Guevara-Martnez M."/>
            <person name="Callisaya-Quispe N."/>
        </authorList>
    </citation>
    <scope>NUCLEOTIDE SEQUENCE [LARGE SCALE GENOMIC DNA]</scope>
    <source>
        <strain evidence="1 2">LC1</strain>
    </source>
</reference>
<evidence type="ECO:0000313" key="2">
    <source>
        <dbReference type="Proteomes" id="UP000005756"/>
    </source>
</evidence>
<dbReference type="AlphaFoldDB" id="A0A7U9C400"/>
<gene>
    <name evidence="1" type="ORF">KUC_2744</name>
</gene>
<proteinExistence type="predicted"/>
<name>A0A7U9C400_9GAMM</name>
<dbReference type="EMBL" id="JH393258">
    <property type="protein sequence ID" value="EHJ92786.1"/>
    <property type="molecule type" value="Genomic_DNA"/>
</dbReference>
<accession>A0A7U9C400</accession>
<evidence type="ECO:0000313" key="1">
    <source>
        <dbReference type="EMBL" id="EHJ92786.1"/>
    </source>
</evidence>
<organism evidence="1 2">
    <name type="scientific">Vreelandella boliviensis LC1</name>
    <dbReference type="NCBI Taxonomy" id="1072583"/>
    <lineage>
        <taxon>Bacteria</taxon>
        <taxon>Pseudomonadati</taxon>
        <taxon>Pseudomonadota</taxon>
        <taxon>Gammaproteobacteria</taxon>
        <taxon>Oceanospirillales</taxon>
        <taxon>Halomonadaceae</taxon>
        <taxon>Vreelandella</taxon>
    </lineage>
</organism>
<sequence length="37" mass="4267">MGSTANILARWDDQLFILNSGELALGTAKFRYWKLEH</sequence>
<dbReference type="Proteomes" id="UP000005756">
    <property type="component" value="Unassembled WGS sequence"/>
</dbReference>